<comment type="similarity">
    <text evidence="1 2">Belongs to the small heat shock protein (HSP20) family.</text>
</comment>
<protein>
    <submittedName>
        <fullName evidence="5">Hsp20/alpha crystallin family protein</fullName>
    </submittedName>
</protein>
<dbReference type="EMBL" id="DUIH01000002">
    <property type="protein sequence ID" value="HIH69054.1"/>
    <property type="molecule type" value="Genomic_DNA"/>
</dbReference>
<feature type="domain" description="CS" evidence="4">
    <location>
        <begin position="79"/>
        <end position="174"/>
    </location>
</feature>
<comment type="caution">
    <text evidence="5">The sequence shown here is derived from an EMBL/GenBank/DDBJ whole genome shotgun (WGS) entry which is preliminary data.</text>
</comment>
<sequence>MVRRRPFRGFFRDWFEDFDIFDEMDRMMEDMMERMWSRTVEWGEPIVYGFSMEIGPDGVPRVQHFGNVRPTGRGIVESGVREPFTSTMVDENENVLKVTVEMPGVSKENISLSATENSLTIEAKSDDGKRKYYKELTDLPTVDPDSAEAVYNNGVLDVTLKLREAPKEKGKSIQIK</sequence>
<dbReference type="NCBIfam" id="NF041800">
    <property type="entry name" value="Hsp20"/>
    <property type="match status" value="1"/>
</dbReference>
<evidence type="ECO:0000313" key="6">
    <source>
        <dbReference type="Proteomes" id="UP000600363"/>
    </source>
</evidence>
<dbReference type="SUPFAM" id="SSF49764">
    <property type="entry name" value="HSP20-like chaperones"/>
    <property type="match status" value="1"/>
</dbReference>
<feature type="domain" description="SHSP" evidence="3">
    <location>
        <begin position="75"/>
        <end position="176"/>
    </location>
</feature>
<dbReference type="Pfam" id="PF00011">
    <property type="entry name" value="HSP20"/>
    <property type="match status" value="1"/>
</dbReference>
<dbReference type="PROSITE" id="PS51203">
    <property type="entry name" value="CS"/>
    <property type="match status" value="1"/>
</dbReference>
<evidence type="ECO:0000259" key="3">
    <source>
        <dbReference type="PROSITE" id="PS01031"/>
    </source>
</evidence>
<dbReference type="RefSeq" id="WP_042684310.1">
    <property type="nucleotide sequence ID" value="NZ_DUIH01000002.1"/>
</dbReference>
<dbReference type="PROSITE" id="PS01031">
    <property type="entry name" value="SHSP"/>
    <property type="match status" value="1"/>
</dbReference>
<reference evidence="5" key="1">
    <citation type="journal article" date="2020" name="bioRxiv">
        <title>A rank-normalized archaeal taxonomy based on genome phylogeny resolves widespread incomplete and uneven classifications.</title>
        <authorList>
            <person name="Rinke C."/>
            <person name="Chuvochina M."/>
            <person name="Mussig A.J."/>
            <person name="Chaumeil P.-A."/>
            <person name="Waite D.W."/>
            <person name="Whitman W.B."/>
            <person name="Parks D.H."/>
            <person name="Hugenholtz P."/>
        </authorList>
    </citation>
    <scope>NUCLEOTIDE SEQUENCE</scope>
    <source>
        <strain evidence="5">UBA12518</strain>
    </source>
</reference>
<dbReference type="InterPro" id="IPR008978">
    <property type="entry name" value="HSP20-like_chaperone"/>
</dbReference>
<dbReference type="Proteomes" id="UP000600363">
    <property type="component" value="Unassembled WGS sequence"/>
</dbReference>
<accession>A0A832RV32</accession>
<dbReference type="InterPro" id="IPR007052">
    <property type="entry name" value="CS_dom"/>
</dbReference>
<organism evidence="5 6">
    <name type="scientific">Methermicoccus shengliensis</name>
    <dbReference type="NCBI Taxonomy" id="660064"/>
    <lineage>
        <taxon>Archaea</taxon>
        <taxon>Methanobacteriati</taxon>
        <taxon>Methanobacteriota</taxon>
        <taxon>Stenosarchaea group</taxon>
        <taxon>Methanomicrobia</taxon>
        <taxon>Methanosarcinales</taxon>
        <taxon>Methermicoccaceae</taxon>
        <taxon>Methermicoccus</taxon>
    </lineage>
</organism>
<dbReference type="Gene3D" id="2.60.40.790">
    <property type="match status" value="1"/>
</dbReference>
<proteinExistence type="inferred from homology"/>
<dbReference type="InterPro" id="IPR002068">
    <property type="entry name" value="A-crystallin/Hsp20_dom"/>
</dbReference>
<name>A0A832RV32_9EURY</name>
<evidence type="ECO:0000256" key="1">
    <source>
        <dbReference type="PROSITE-ProRule" id="PRU00285"/>
    </source>
</evidence>
<evidence type="ECO:0000259" key="4">
    <source>
        <dbReference type="PROSITE" id="PS51203"/>
    </source>
</evidence>
<dbReference type="AlphaFoldDB" id="A0A832RV32"/>
<gene>
    <name evidence="5" type="ORF">HA299_00280</name>
</gene>
<evidence type="ECO:0000313" key="5">
    <source>
        <dbReference type="EMBL" id="HIH69054.1"/>
    </source>
</evidence>
<dbReference type="CDD" id="cd06464">
    <property type="entry name" value="ACD_sHsps-like"/>
    <property type="match status" value="1"/>
</dbReference>
<evidence type="ECO:0000256" key="2">
    <source>
        <dbReference type="RuleBase" id="RU003616"/>
    </source>
</evidence>